<dbReference type="CDD" id="cd14986">
    <property type="entry name" value="7tmA_Vasopressin-like"/>
    <property type="match status" value="1"/>
</dbReference>
<feature type="transmembrane region" description="Helical" evidence="8">
    <location>
        <begin position="52"/>
        <end position="76"/>
    </location>
</feature>
<protein>
    <recommendedName>
        <fullName evidence="9">G-protein coupled receptors family 1 profile domain-containing protein</fullName>
    </recommendedName>
</protein>
<accession>C3YUG2</accession>
<evidence type="ECO:0000256" key="3">
    <source>
        <dbReference type="ARBA" id="ARBA00022692"/>
    </source>
</evidence>
<evidence type="ECO:0000256" key="7">
    <source>
        <dbReference type="RuleBase" id="RU000688"/>
    </source>
</evidence>
<dbReference type="InterPro" id="IPR000276">
    <property type="entry name" value="GPCR_Rhodpsn"/>
</dbReference>
<dbReference type="SUPFAM" id="SSF81321">
    <property type="entry name" value="Family A G protein-coupled receptor-like"/>
    <property type="match status" value="2"/>
</dbReference>
<dbReference type="PANTHER" id="PTHR24241">
    <property type="entry name" value="NEUROPEPTIDE RECEPTOR-RELATED G-PROTEIN COUPLED RECEPTOR"/>
    <property type="match status" value="1"/>
</dbReference>
<comment type="subcellular location">
    <subcellularLocation>
        <location evidence="1">Cell membrane</location>
        <topology evidence="1">Multi-pass membrane protein</topology>
    </subcellularLocation>
</comment>
<dbReference type="InParanoid" id="C3YUG2"/>
<dbReference type="FunFam" id="1.20.1070.10:FF:001326">
    <property type="entry name" value="Uncharacterized protein"/>
    <property type="match status" value="1"/>
</dbReference>
<organism>
    <name type="scientific">Branchiostoma floridae</name>
    <name type="common">Florida lancelet</name>
    <name type="synonym">Amphioxus</name>
    <dbReference type="NCBI Taxonomy" id="7739"/>
    <lineage>
        <taxon>Eukaryota</taxon>
        <taxon>Metazoa</taxon>
        <taxon>Chordata</taxon>
        <taxon>Cephalochordata</taxon>
        <taxon>Leptocardii</taxon>
        <taxon>Amphioxiformes</taxon>
        <taxon>Branchiostomatidae</taxon>
        <taxon>Branchiostoma</taxon>
    </lineage>
</organism>
<feature type="transmembrane region" description="Helical" evidence="8">
    <location>
        <begin position="88"/>
        <end position="113"/>
    </location>
</feature>
<dbReference type="Gene3D" id="1.20.1070.10">
    <property type="entry name" value="Rhodopsin 7-helix transmembrane proteins"/>
    <property type="match status" value="2"/>
</dbReference>
<evidence type="ECO:0000256" key="8">
    <source>
        <dbReference type="SAM" id="Phobius"/>
    </source>
</evidence>
<evidence type="ECO:0000256" key="5">
    <source>
        <dbReference type="ARBA" id="ARBA00023136"/>
    </source>
</evidence>
<dbReference type="FunFam" id="1.20.1070.10:FF:000859">
    <property type="entry name" value="G-protein coupled receptor, putative"/>
    <property type="match status" value="1"/>
</dbReference>
<dbReference type="GO" id="GO:0004930">
    <property type="term" value="F:G protein-coupled receptor activity"/>
    <property type="evidence" value="ECO:0007669"/>
    <property type="project" value="UniProtKB-KW"/>
</dbReference>
<keyword evidence="5 8" id="KW-0472">Membrane</keyword>
<feature type="transmembrane region" description="Helical" evidence="8">
    <location>
        <begin position="374"/>
        <end position="396"/>
    </location>
</feature>
<feature type="transmembrane region" description="Helical" evidence="8">
    <location>
        <begin position="125"/>
        <end position="146"/>
    </location>
</feature>
<dbReference type="PROSITE" id="PS00237">
    <property type="entry name" value="G_PROTEIN_RECEP_F1_1"/>
    <property type="match status" value="1"/>
</dbReference>
<feature type="transmembrane region" description="Helical" evidence="8">
    <location>
        <begin position="230"/>
        <end position="250"/>
    </location>
</feature>
<dbReference type="eggNOG" id="KOG3656">
    <property type="taxonomic scope" value="Eukaryota"/>
</dbReference>
<dbReference type="PRINTS" id="PR00237">
    <property type="entry name" value="GPCRRHODOPSN"/>
</dbReference>
<feature type="transmembrane region" description="Helical" evidence="8">
    <location>
        <begin position="279"/>
        <end position="302"/>
    </location>
</feature>
<dbReference type="Pfam" id="PF00001">
    <property type="entry name" value="7tm_1"/>
    <property type="match status" value="2"/>
</dbReference>
<feature type="transmembrane region" description="Helical" evidence="8">
    <location>
        <begin position="341"/>
        <end position="362"/>
    </location>
</feature>
<keyword evidence="3 7" id="KW-0812">Transmembrane</keyword>
<dbReference type="PANTHER" id="PTHR24241:SF117">
    <property type="entry name" value="G-PROTEIN COUPLED RECEPTORS FAMILY 1 PROFILE DOMAIN-CONTAINING PROTEIN"/>
    <property type="match status" value="1"/>
</dbReference>
<keyword evidence="2" id="KW-1003">Cell membrane</keyword>
<dbReference type="GO" id="GO:0005886">
    <property type="term" value="C:plasma membrane"/>
    <property type="evidence" value="ECO:0007669"/>
    <property type="project" value="UniProtKB-SubCell"/>
</dbReference>
<evidence type="ECO:0000256" key="4">
    <source>
        <dbReference type="ARBA" id="ARBA00022989"/>
    </source>
</evidence>
<dbReference type="InterPro" id="IPR017452">
    <property type="entry name" value="GPCR_Rhodpsn_7TM"/>
</dbReference>
<proteinExistence type="inferred from homology"/>
<dbReference type="EMBL" id="GG666553">
    <property type="protein sequence ID" value="EEN56082.1"/>
    <property type="molecule type" value="Genomic_DNA"/>
</dbReference>
<gene>
    <name evidence="10" type="ORF">BRAFLDRAFT_79674</name>
</gene>
<evidence type="ECO:0000259" key="9">
    <source>
        <dbReference type="PROSITE" id="PS50262"/>
    </source>
</evidence>
<keyword evidence="6 7" id="KW-0675">Receptor</keyword>
<reference evidence="10" key="1">
    <citation type="journal article" date="2008" name="Nature">
        <title>The amphioxus genome and the evolution of the chordate karyotype.</title>
        <authorList>
            <consortium name="US DOE Joint Genome Institute (JGI-PGF)"/>
            <person name="Putnam N.H."/>
            <person name="Butts T."/>
            <person name="Ferrier D.E.K."/>
            <person name="Furlong R.F."/>
            <person name="Hellsten U."/>
            <person name="Kawashima T."/>
            <person name="Robinson-Rechavi M."/>
            <person name="Shoguchi E."/>
            <person name="Terry A."/>
            <person name="Yu J.-K."/>
            <person name="Benito-Gutierrez E.L."/>
            <person name="Dubchak I."/>
            <person name="Garcia-Fernandez J."/>
            <person name="Gibson-Brown J.J."/>
            <person name="Grigoriev I.V."/>
            <person name="Horton A.C."/>
            <person name="de Jong P.J."/>
            <person name="Jurka J."/>
            <person name="Kapitonov V.V."/>
            <person name="Kohara Y."/>
            <person name="Kuroki Y."/>
            <person name="Lindquist E."/>
            <person name="Lucas S."/>
            <person name="Osoegawa K."/>
            <person name="Pennacchio L.A."/>
            <person name="Salamov A.A."/>
            <person name="Satou Y."/>
            <person name="Sauka-Spengler T."/>
            <person name="Schmutz J."/>
            <person name="Shin-I T."/>
            <person name="Toyoda A."/>
            <person name="Bronner-Fraser M."/>
            <person name="Fujiyama A."/>
            <person name="Holland L.Z."/>
            <person name="Holland P.W.H."/>
            <person name="Satoh N."/>
            <person name="Rokhsar D.S."/>
        </authorList>
    </citation>
    <scope>NUCLEOTIDE SEQUENCE [LARGE SCALE GENOMIC DNA]</scope>
    <source>
        <strain evidence="10">S238N-H82</strain>
        <tissue evidence="10">Testes</tissue>
    </source>
</reference>
<sequence>MFHNITMDFPPPTTPVANVDTTTTMPESTVWNATASGIQDMSIWTAPVVQRVATLSVLMVLSLAGNGVIILVVSAAGVKKGLNRVNIFILHLAIGDICVCVVTMTSEIVFVAFGQWVLGPVLCKIIVYGQVVTLASTTFILTAMSLDRHQAITDPMNVAADPERKAKRMILVAWLMAFLVAVPQLFIFLQQEKEGPDGVITHRSMSLDRHQAITDPMNVAADPERKAKRMILVAWLMAFLVAVPQLFIFLQQEKEGPDGVITHRCVSQGYTAEWQRQVYVTWMAVYVLVAPAVIITCCYVRIVRTVWQTDREQRAMSCRRQRGMRRTGSTISSAKIKTIKMTICIIIGFVTCWTPYFVVTLYEVYTGKSLPEVAYVVAETMALFNSAFNPIIYGFFNLNVKNTLLSMLPCSWADGTWSRPSSLYKTEDTYTDPFFMRRSSIPQDDGLIQAIKVYTVT</sequence>
<evidence type="ECO:0000313" key="10">
    <source>
        <dbReference type="EMBL" id="EEN56082.1"/>
    </source>
</evidence>
<evidence type="ECO:0000256" key="1">
    <source>
        <dbReference type="ARBA" id="ARBA00004651"/>
    </source>
</evidence>
<feature type="domain" description="G-protein coupled receptors family 1 profile" evidence="9">
    <location>
        <begin position="65"/>
        <end position="393"/>
    </location>
</feature>
<keyword evidence="7" id="KW-0297">G-protein coupled receptor</keyword>
<name>C3YUG2_BRAFL</name>
<keyword evidence="4 8" id="KW-1133">Transmembrane helix</keyword>
<feature type="transmembrane region" description="Helical" evidence="8">
    <location>
        <begin position="166"/>
        <end position="189"/>
    </location>
</feature>
<comment type="similarity">
    <text evidence="7">Belongs to the G-protein coupled receptor 1 family.</text>
</comment>
<dbReference type="AlphaFoldDB" id="C3YUG2"/>
<evidence type="ECO:0000256" key="6">
    <source>
        <dbReference type="ARBA" id="ARBA00023170"/>
    </source>
</evidence>
<evidence type="ECO:0000256" key="2">
    <source>
        <dbReference type="ARBA" id="ARBA00022475"/>
    </source>
</evidence>
<keyword evidence="7" id="KW-0807">Transducer</keyword>
<dbReference type="PROSITE" id="PS50262">
    <property type="entry name" value="G_PROTEIN_RECEP_F1_2"/>
    <property type="match status" value="1"/>
</dbReference>